<feature type="transmembrane region" description="Helical" evidence="7">
    <location>
        <begin position="381"/>
        <end position="402"/>
    </location>
</feature>
<keyword evidence="7" id="KW-0285">Flavoprotein</keyword>
<feature type="binding site" evidence="6">
    <location>
        <position position="236"/>
    </location>
    <ligand>
        <name>substrate</name>
    </ligand>
</feature>
<evidence type="ECO:0000256" key="2">
    <source>
        <dbReference type="ARBA" id="ARBA00004362"/>
    </source>
</evidence>
<feature type="domain" description="Amine oxidase" evidence="8">
    <location>
        <begin position="89"/>
        <end position="343"/>
    </location>
</feature>
<organism evidence="9">
    <name type="scientific">Capitella teleta</name>
    <name type="common">Polychaete worm</name>
    <dbReference type="NCBI Taxonomy" id="283909"/>
    <lineage>
        <taxon>Eukaryota</taxon>
        <taxon>Metazoa</taxon>
        <taxon>Spiralia</taxon>
        <taxon>Lophotrochozoa</taxon>
        <taxon>Annelida</taxon>
        <taxon>Polychaeta</taxon>
        <taxon>Sedentaria</taxon>
        <taxon>Scolecida</taxon>
        <taxon>Capitellidae</taxon>
        <taxon>Capitella</taxon>
    </lineage>
</organism>
<dbReference type="OMA" id="MEQHICH"/>
<dbReference type="EnsemblMetazoa" id="CapteT171408">
    <property type="protein sequence ID" value="CapteP171408"/>
    <property type="gene ID" value="CapteG171408"/>
</dbReference>
<gene>
    <name evidence="9" type="ORF">CAPTEDRAFT_171408</name>
</gene>
<dbReference type="InterPro" id="IPR001613">
    <property type="entry name" value="Flavin_amine_oxidase"/>
</dbReference>
<comment type="cofactor">
    <cofactor evidence="1 7">
        <name>FAD</name>
        <dbReference type="ChEBI" id="CHEBI:57692"/>
    </cofactor>
</comment>
<protein>
    <recommendedName>
        <fullName evidence="7">Amine oxidase</fullName>
        <ecNumber evidence="7">1.4.3.-</ecNumber>
    </recommendedName>
</protein>
<reference evidence="11" key="1">
    <citation type="submission" date="2012-12" db="EMBL/GenBank/DDBJ databases">
        <authorList>
            <person name="Hellsten U."/>
            <person name="Grimwood J."/>
            <person name="Chapman J.A."/>
            <person name="Shapiro H."/>
            <person name="Aerts A."/>
            <person name="Otillar R.P."/>
            <person name="Terry A.Y."/>
            <person name="Boore J.L."/>
            <person name="Simakov O."/>
            <person name="Marletaz F."/>
            <person name="Cho S.-J."/>
            <person name="Edsinger-Gonzales E."/>
            <person name="Havlak P."/>
            <person name="Kuo D.-H."/>
            <person name="Larsson T."/>
            <person name="Lv J."/>
            <person name="Arendt D."/>
            <person name="Savage R."/>
            <person name="Osoegawa K."/>
            <person name="de Jong P."/>
            <person name="Lindberg D.R."/>
            <person name="Seaver E.C."/>
            <person name="Weisblat D.A."/>
            <person name="Putnam N.H."/>
            <person name="Grigoriev I.V."/>
            <person name="Rokhsar D.S."/>
        </authorList>
    </citation>
    <scope>NUCLEOTIDE SEQUENCE</scope>
    <source>
        <strain evidence="11">I ESC-2004</strain>
    </source>
</reference>
<dbReference type="Proteomes" id="UP000014760">
    <property type="component" value="Unassembled WGS sequence"/>
</dbReference>
<evidence type="ECO:0000256" key="7">
    <source>
        <dbReference type="RuleBase" id="RU362067"/>
    </source>
</evidence>
<evidence type="ECO:0000313" key="11">
    <source>
        <dbReference type="Proteomes" id="UP000014760"/>
    </source>
</evidence>
<dbReference type="PANTHER" id="PTHR43563">
    <property type="entry name" value="AMINE OXIDASE"/>
    <property type="match status" value="1"/>
</dbReference>
<dbReference type="SUPFAM" id="SSF51905">
    <property type="entry name" value="FAD/NAD(P)-binding domain"/>
    <property type="match status" value="1"/>
</dbReference>
<feature type="binding site" evidence="6">
    <location>
        <position position="319"/>
    </location>
    <ligand>
        <name>FAD</name>
        <dbReference type="ChEBI" id="CHEBI:57692"/>
    </ligand>
</feature>
<keyword evidence="4 7" id="KW-0560">Oxidoreductase</keyword>
<keyword evidence="7" id="KW-1133">Transmembrane helix</keyword>
<dbReference type="PRINTS" id="PR00757">
    <property type="entry name" value="AMINEOXDASEF"/>
</dbReference>
<dbReference type="Gene3D" id="3.50.50.60">
    <property type="entry name" value="FAD/NAD(P)-binding domain"/>
    <property type="match status" value="1"/>
</dbReference>
<dbReference type="InterPro" id="IPR002937">
    <property type="entry name" value="Amino_oxidase"/>
</dbReference>
<dbReference type="InterPro" id="IPR050703">
    <property type="entry name" value="Flavin_MAO"/>
</dbReference>
<dbReference type="EMBL" id="KB310211">
    <property type="protein sequence ID" value="ELT92234.1"/>
    <property type="molecule type" value="Genomic_DNA"/>
</dbReference>
<dbReference type="HOGENOM" id="CLU_004498_0_0_1"/>
<evidence type="ECO:0000313" key="10">
    <source>
        <dbReference type="EnsemblMetazoa" id="CapteP171408"/>
    </source>
</evidence>
<evidence type="ECO:0000259" key="8">
    <source>
        <dbReference type="Pfam" id="PF01593"/>
    </source>
</evidence>
<keyword evidence="7" id="KW-0812">Transmembrane</keyword>
<sequence>MGSQIEKMAKTIDVHDPSACKNATLWDSMTLEQFMRKHIWTQAAHDAVCAAGRCIFGVEPKHCSLLYYLTYMRSAGGLNAVISTEPGVGGQELKIEGGAWRISHRLADRIGKKNIHLNTAITRIHQTSSKVIVTTEGLDTYQCDRAIVALPPHQAARIEFSPPLPVEKLQVITRMPPGDITKVIVTYKDAFWRDNGFNGEAVTYGGPSIVDSCTKGPLCIIFDAMSGYDNPALVSFIGGQQQVDYSKIEPSLRQKAVLHSLSQFFGEGVHEFLDYCEVNWNEEPFNGGGPVSVATPGVMKNMNVGLRLPVGRLHFAGSESATVWPGFMNGAVQSGCRAANEVLFNLRPQVVSARDMEDTAYDARRETETKMRQRRMPRFRIFRWTLGLGVLCAAIVVAQKAFFHKEM</sequence>
<reference evidence="9 11" key="2">
    <citation type="journal article" date="2013" name="Nature">
        <title>Insights into bilaterian evolution from three spiralian genomes.</title>
        <authorList>
            <person name="Simakov O."/>
            <person name="Marletaz F."/>
            <person name="Cho S.J."/>
            <person name="Edsinger-Gonzales E."/>
            <person name="Havlak P."/>
            <person name="Hellsten U."/>
            <person name="Kuo D.H."/>
            <person name="Larsson T."/>
            <person name="Lv J."/>
            <person name="Arendt D."/>
            <person name="Savage R."/>
            <person name="Osoegawa K."/>
            <person name="de Jong P."/>
            <person name="Grimwood J."/>
            <person name="Chapman J.A."/>
            <person name="Shapiro H."/>
            <person name="Aerts A."/>
            <person name="Otillar R.P."/>
            <person name="Terry A.Y."/>
            <person name="Boore J.L."/>
            <person name="Grigoriev I.V."/>
            <person name="Lindberg D.R."/>
            <person name="Seaver E.C."/>
            <person name="Weisblat D.A."/>
            <person name="Putnam N.H."/>
            <person name="Rokhsar D.S."/>
        </authorList>
    </citation>
    <scope>NUCLEOTIDE SEQUENCE</scope>
    <source>
        <strain evidence="9 11">I ESC-2004</strain>
    </source>
</reference>
<dbReference type="Gene3D" id="1.10.405.10">
    <property type="entry name" value="Guanine Nucleotide Dissociation Inhibitor, domain 1"/>
    <property type="match status" value="1"/>
</dbReference>
<dbReference type="GO" id="GO:0097621">
    <property type="term" value="F:monoamine oxidase activity"/>
    <property type="evidence" value="ECO:0007669"/>
    <property type="project" value="UniProtKB-EC"/>
</dbReference>
<dbReference type="AlphaFoldDB" id="R7TES8"/>
<dbReference type="Gene3D" id="3.90.660.10">
    <property type="match status" value="1"/>
</dbReference>
<comment type="catalytic activity">
    <reaction evidence="5">
        <text>a secondary aliphatic amine + O2 + H2O = a primary amine + an aldehyde + H2O2</text>
        <dbReference type="Rhea" id="RHEA:26414"/>
        <dbReference type="ChEBI" id="CHEBI:15377"/>
        <dbReference type="ChEBI" id="CHEBI:15379"/>
        <dbReference type="ChEBI" id="CHEBI:16240"/>
        <dbReference type="ChEBI" id="CHEBI:17478"/>
        <dbReference type="ChEBI" id="CHEBI:58855"/>
        <dbReference type="ChEBI" id="CHEBI:65296"/>
        <dbReference type="EC" id="1.4.3.4"/>
    </reaction>
</comment>
<dbReference type="EMBL" id="AMQN01013424">
    <property type="status" value="NOT_ANNOTATED_CDS"/>
    <property type="molecule type" value="Genomic_DNA"/>
</dbReference>
<keyword evidence="7" id="KW-0274">FAD</keyword>
<evidence type="ECO:0000256" key="3">
    <source>
        <dbReference type="ARBA" id="ARBA00005995"/>
    </source>
</evidence>
<dbReference type="GO" id="GO:0008131">
    <property type="term" value="F:primary methylamine oxidase activity"/>
    <property type="evidence" value="ECO:0007669"/>
    <property type="project" value="UniProtKB-ARBA"/>
</dbReference>
<reference evidence="10" key="3">
    <citation type="submission" date="2015-06" db="UniProtKB">
        <authorList>
            <consortium name="EnsemblMetazoa"/>
        </authorList>
    </citation>
    <scope>IDENTIFICATION</scope>
</reference>
<evidence type="ECO:0000313" key="9">
    <source>
        <dbReference type="EMBL" id="ELT92234.1"/>
    </source>
</evidence>
<dbReference type="PANTHER" id="PTHR43563:SF14">
    <property type="entry name" value="AMINE OXIDASE"/>
    <property type="match status" value="1"/>
</dbReference>
<keyword evidence="11" id="KW-1185">Reference proteome</keyword>
<name>R7TES8_CAPTE</name>
<evidence type="ECO:0000256" key="5">
    <source>
        <dbReference type="ARBA" id="ARBA00048448"/>
    </source>
</evidence>
<comment type="subcellular location">
    <subcellularLocation>
        <location evidence="2">Mitochondrion outer membrane</location>
        <topology evidence="2">Single-pass type IV membrane protein</topology>
        <orientation evidence="2">Cytoplasmic side</orientation>
    </subcellularLocation>
</comment>
<comment type="similarity">
    <text evidence="3 7">Belongs to the flavin monoamine oxidase family.</text>
</comment>
<dbReference type="OrthoDB" id="7777654at2759"/>
<keyword evidence="7" id="KW-0472">Membrane</keyword>
<evidence type="ECO:0000256" key="1">
    <source>
        <dbReference type="ARBA" id="ARBA00001974"/>
    </source>
</evidence>
<dbReference type="Pfam" id="PF01593">
    <property type="entry name" value="Amino_oxidase"/>
    <property type="match status" value="1"/>
</dbReference>
<dbReference type="GO" id="GO:0005741">
    <property type="term" value="C:mitochondrial outer membrane"/>
    <property type="evidence" value="ECO:0007669"/>
    <property type="project" value="UniProtKB-SubCell"/>
</dbReference>
<dbReference type="SUPFAM" id="SSF54373">
    <property type="entry name" value="FAD-linked reductases, C-terminal domain"/>
    <property type="match status" value="1"/>
</dbReference>
<evidence type="ECO:0000256" key="4">
    <source>
        <dbReference type="ARBA" id="ARBA00023002"/>
    </source>
</evidence>
<dbReference type="InterPro" id="IPR036188">
    <property type="entry name" value="FAD/NAD-bd_sf"/>
</dbReference>
<dbReference type="EC" id="1.4.3.-" evidence="7"/>
<dbReference type="STRING" id="283909.R7TES8"/>
<proteinExistence type="inferred from homology"/>
<evidence type="ECO:0000256" key="6">
    <source>
        <dbReference type="PIRSR" id="PIRSR601613-1"/>
    </source>
</evidence>
<accession>R7TES8</accession>
<dbReference type="FunCoup" id="R7TES8">
    <property type="interactions" value="140"/>
</dbReference>